<organism evidence="2">
    <name type="scientific">Mycoplasmopsis pulmonis (strain UAB CTIP)</name>
    <name type="common">Mycoplasma pulmonis</name>
    <dbReference type="NCBI Taxonomy" id="272635"/>
    <lineage>
        <taxon>Bacteria</taxon>
        <taxon>Bacillati</taxon>
        <taxon>Mycoplasmatota</taxon>
        <taxon>Mycoplasmoidales</taxon>
        <taxon>Metamycoplasmataceae</taxon>
        <taxon>Mycoplasmopsis</taxon>
    </lineage>
</organism>
<sequence>MYLNHFVSEFLTQVFHAYPLKIHIKIIDHFQSWKFNSKPLKLVYELDFHLFDKKNCSFSPSDLFL</sequence>
<dbReference type="STRING" id="272635.gene:17577199"/>
<dbReference type="Proteomes" id="UP000000528">
    <property type="component" value="Chromosome"/>
</dbReference>
<keyword evidence="2" id="KW-1185">Reference proteome</keyword>
<dbReference type="EMBL" id="AL445565">
    <property type="protein sequence ID" value="CAC13765.1"/>
    <property type="molecule type" value="Genomic_DNA"/>
</dbReference>
<protein>
    <submittedName>
        <fullName evidence="1">Uncharacterized protein</fullName>
    </submittedName>
</protein>
<evidence type="ECO:0000313" key="1">
    <source>
        <dbReference type="EMBL" id="CAC13765.1"/>
    </source>
</evidence>
<name>Q98PX7_MYCPU</name>
<dbReference type="HOGENOM" id="CLU_2845164_0_0_14"/>
<dbReference type="AlphaFoldDB" id="Q98PX7"/>
<gene>
    <name evidence="1" type="ordered locus">MYPU_5920</name>
</gene>
<reference evidence="1 2" key="1">
    <citation type="journal article" date="2001" name="Nucleic Acids Res.">
        <title>The complete genome sequence of the murine respiratory pathogen Mycoplasma pulmonis.</title>
        <authorList>
            <person name="Chambaud I."/>
            <person name="Heilig R."/>
            <person name="Ferris S."/>
            <person name="Barbe V."/>
            <person name="Samson D."/>
            <person name="Galisson F."/>
            <person name="Moszer I."/>
            <person name="Dybvig K."/>
            <person name="Wroblewski H."/>
            <person name="Viari A."/>
            <person name="Rocha E.P.C."/>
            <person name="Blanchard A."/>
        </authorList>
    </citation>
    <scope>NUCLEOTIDE SEQUENCE [LARGE SCALE GENOMIC DNA]</scope>
    <source>
        <strain evidence="1 2">UAB CTIP</strain>
    </source>
</reference>
<accession>Q98PX7</accession>
<dbReference type="KEGG" id="mpu:MYPU_5920"/>
<proteinExistence type="predicted"/>
<evidence type="ECO:0000313" key="2">
    <source>
        <dbReference type="Proteomes" id="UP000000528"/>
    </source>
</evidence>
<dbReference type="PIR" id="H90585">
    <property type="entry name" value="H90585"/>
</dbReference>